<name>A0A023G5M7_AMBTT</name>
<evidence type="ECO:0000256" key="1">
    <source>
        <dbReference type="SAM" id="SignalP"/>
    </source>
</evidence>
<dbReference type="AlphaFoldDB" id="A0A023G5M7"/>
<reference evidence="2" key="1">
    <citation type="submission" date="2014-03" db="EMBL/GenBank/DDBJ databases">
        <title>The sialotranscriptome of Amblyomma triste, Amblyomma parvum and Amblyomma cajennense ticks, uncovered by 454-based RNA-seq.</title>
        <authorList>
            <person name="Garcia G.R."/>
            <person name="Gardinassi L.G."/>
            <person name="Ribeiro J.M."/>
            <person name="Anatriello E."/>
            <person name="Ferreira B.R."/>
            <person name="Moreira H.N."/>
            <person name="Mafra C."/>
            <person name="Olegario M.M."/>
            <person name="Szabo P.J."/>
            <person name="Miranda-Santos I.K."/>
            <person name="Maruyama S.R."/>
        </authorList>
    </citation>
    <scope>NUCLEOTIDE SEQUENCE</scope>
    <source>
        <strain evidence="2">Mato Grasso do Sul</strain>
        <tissue evidence="2">Salivary glands</tissue>
    </source>
</reference>
<evidence type="ECO:0000313" key="2">
    <source>
        <dbReference type="EMBL" id="JAC29516.1"/>
    </source>
</evidence>
<keyword evidence="1" id="KW-0732">Signal</keyword>
<proteinExistence type="evidence at transcript level"/>
<protein>
    <recommendedName>
        <fullName evidence="3">Secreted protein</fullName>
    </recommendedName>
</protein>
<sequence>MEMILLHGVNLQFLFLGHTACTGEAFLSVSRHLKGRRKLRLSHICLRRTLVRDGPLYRLLEVVPHLAWLAVTSRHMSAEVRAKVKEAVPSSCQFVQFLPFYINASTFCRHFASDVVQNLKLPVTPPG</sequence>
<feature type="signal peptide" evidence="1">
    <location>
        <begin position="1"/>
        <end position="25"/>
    </location>
</feature>
<feature type="chain" id="PRO_5001520672" description="Secreted protein" evidence="1">
    <location>
        <begin position="26"/>
        <end position="127"/>
    </location>
</feature>
<evidence type="ECO:0008006" key="3">
    <source>
        <dbReference type="Google" id="ProtNLM"/>
    </source>
</evidence>
<dbReference type="EMBL" id="GBBM01005902">
    <property type="protein sequence ID" value="JAC29516.1"/>
    <property type="molecule type" value="mRNA"/>
</dbReference>
<accession>A0A023G5M7</accession>
<organism evidence="2">
    <name type="scientific">Amblyomma triste</name>
    <name type="common">Neotropical tick</name>
    <dbReference type="NCBI Taxonomy" id="251400"/>
    <lineage>
        <taxon>Eukaryota</taxon>
        <taxon>Metazoa</taxon>
        <taxon>Ecdysozoa</taxon>
        <taxon>Arthropoda</taxon>
        <taxon>Chelicerata</taxon>
        <taxon>Arachnida</taxon>
        <taxon>Acari</taxon>
        <taxon>Parasitiformes</taxon>
        <taxon>Ixodida</taxon>
        <taxon>Ixodoidea</taxon>
        <taxon>Ixodidae</taxon>
        <taxon>Amblyomminae</taxon>
        <taxon>Amblyomma</taxon>
    </lineage>
</organism>